<dbReference type="KEGG" id="aym:YM304_05160"/>
<accession>A0A6C7E1P1</accession>
<dbReference type="InterPro" id="IPR011047">
    <property type="entry name" value="Quinoprotein_ADH-like_sf"/>
</dbReference>
<feature type="domain" description="Fibronectin type-III" evidence="3">
    <location>
        <begin position="823"/>
        <end position="895"/>
    </location>
</feature>
<dbReference type="SMART" id="SM00060">
    <property type="entry name" value="FN3"/>
    <property type="match status" value="6"/>
</dbReference>
<dbReference type="Proteomes" id="UP000011863">
    <property type="component" value="Chromosome"/>
</dbReference>
<name>A0A6C7E1P1_ILUCY</name>
<dbReference type="EMBL" id="AP012057">
    <property type="protein sequence ID" value="BAN00830.1"/>
    <property type="molecule type" value="Genomic_DNA"/>
</dbReference>
<dbReference type="AlphaFoldDB" id="A0A6C7E1P1"/>
<dbReference type="RefSeq" id="WP_015440078.1">
    <property type="nucleotide sequence ID" value="NC_020520.1"/>
</dbReference>
<keyword evidence="1" id="KW-0326">Glycosidase</keyword>
<evidence type="ECO:0000313" key="5">
    <source>
        <dbReference type="Proteomes" id="UP000011863"/>
    </source>
</evidence>
<gene>
    <name evidence="4" type="ORF">YM304_05160</name>
</gene>
<dbReference type="InterPro" id="IPR036116">
    <property type="entry name" value="FN3_sf"/>
</dbReference>
<dbReference type="InterPro" id="IPR003961">
    <property type="entry name" value="FN3_dom"/>
</dbReference>
<keyword evidence="5" id="KW-1185">Reference proteome</keyword>
<sequence>MKQNTMRGLLLATAVAASVLVTTPASSTVLAADPIPDEGLPALPVAASPLVSERTEVLAAGVTGMNSQNDSFPNTNIRVAAFAEIGDTMYVGGKFTRVEIAATGERFDQPFLAAFDRTTGAWIDTFRPTVNGNVWDLKATDDGRLIVAGQFTNINGVANTSGVAMLDATTGAVDPTWRVSLTLTGSNARPLARALDIEGNKLYIGGNFTQIKGSDGITKNAGRIARATLSTGNIDGAFLPDINGIVFDVDADGDRVYAAGNFFYVNGTWSIGMGTMHASNGQLVPDLEPMVRTYTANVYNSYQQAVLSLGDEVWLTGAQHSQQVYRASDFGLLRGFISYPWGDGQALTEMNGIVYQGSHANGDTYEYADTTSYPNLNGWTSRKPVRWMGAWDATIGGTHDHLTWYPQIGTERGEGAWELFADSTDCLWAGGDFNRGSYDGNTPRYVGGFAKFCAADSTPPAPPSNPTAEVVSNGVNLAWEPSAGDDRGGQVRYELLKNDSVLASYISITTFRDAEGTSADRYFVRAMDYTGNRSATTQVFTATDVDTTRPSTPTDLVGVIEDNGDVTLTWTASTDNVGVTEYVLFRNSVEIGRTADTSFVVPAPDAGDHWYQVRALDAAGNEGFKNIPIKVTILGDDVTAPTTPTDLVGVIEDNGDVTLTWTASTDDIGVVDYIVYRNGVVIDTVLTPTAVVPTPAAGDHWYQVRARDAAGNESYKTPSTKITIDAGDITAPTTPRDLVGVIEDNGDVTLTWTASTDNVGVTEYIVFRNAVEIGRAADTTFTVPTPAAGNHWYQVRAVDAAGNESYKTPSTMITISAGDTTAPTTPRDLVGVIEDNDDVTLTWTASTDNVGVTEYIVFRNGVEIGRAPSATFVVPTPADGDHWYQVRAVDAAGNESYKTPSTKITILGVDATPPNTPRDLVGVIEDNGDVTLTWTASTDNVGVTEYIVFRNAVEIGRVPSTTFTVPTPAAGSHWYQVRAVDAAGNESYKTPSTQIDI</sequence>
<feature type="chain" id="PRO_5025626555" description="Fibronectin type-III domain-containing protein" evidence="2">
    <location>
        <begin position="32"/>
        <end position="997"/>
    </location>
</feature>
<keyword evidence="1" id="KW-0378">Hydrolase</keyword>
<dbReference type="GO" id="GO:0016798">
    <property type="term" value="F:hydrolase activity, acting on glycosyl bonds"/>
    <property type="evidence" value="ECO:0007669"/>
    <property type="project" value="UniProtKB-KW"/>
</dbReference>
<feature type="domain" description="Fibronectin type-III" evidence="3">
    <location>
        <begin position="460"/>
        <end position="518"/>
    </location>
</feature>
<dbReference type="SUPFAM" id="SSF49265">
    <property type="entry name" value="Fibronectin type III"/>
    <property type="match status" value="3"/>
</dbReference>
<feature type="domain" description="Fibronectin type-III" evidence="3">
    <location>
        <begin position="550"/>
        <end position="623"/>
    </location>
</feature>
<evidence type="ECO:0000259" key="3">
    <source>
        <dbReference type="SMART" id="SM00060"/>
    </source>
</evidence>
<dbReference type="Gene3D" id="2.60.40.10">
    <property type="entry name" value="Immunoglobulins"/>
    <property type="match status" value="6"/>
</dbReference>
<feature type="domain" description="Fibronectin type-III" evidence="3">
    <location>
        <begin position="732"/>
        <end position="804"/>
    </location>
</feature>
<dbReference type="OrthoDB" id="9802683at2"/>
<dbReference type="InterPro" id="IPR013783">
    <property type="entry name" value="Ig-like_fold"/>
</dbReference>
<dbReference type="GO" id="GO:0005975">
    <property type="term" value="P:carbohydrate metabolic process"/>
    <property type="evidence" value="ECO:0007669"/>
    <property type="project" value="UniProtKB-ARBA"/>
</dbReference>
<evidence type="ECO:0000256" key="1">
    <source>
        <dbReference type="ARBA" id="ARBA00023295"/>
    </source>
</evidence>
<evidence type="ECO:0000256" key="2">
    <source>
        <dbReference type="SAM" id="SignalP"/>
    </source>
</evidence>
<evidence type="ECO:0000313" key="4">
    <source>
        <dbReference type="EMBL" id="BAN00830.1"/>
    </source>
</evidence>
<organism evidence="4 5">
    <name type="scientific">Ilumatobacter coccineus (strain NBRC 103263 / KCTC 29153 / YM16-304)</name>
    <dbReference type="NCBI Taxonomy" id="1313172"/>
    <lineage>
        <taxon>Bacteria</taxon>
        <taxon>Bacillati</taxon>
        <taxon>Actinomycetota</taxon>
        <taxon>Acidimicrobiia</taxon>
        <taxon>Acidimicrobiales</taxon>
        <taxon>Ilumatobacteraceae</taxon>
        <taxon>Ilumatobacter</taxon>
    </lineage>
</organism>
<feature type="domain" description="Fibronectin type-III" evidence="3">
    <location>
        <begin position="914"/>
        <end position="986"/>
    </location>
</feature>
<protein>
    <recommendedName>
        <fullName evidence="3">Fibronectin type-III domain-containing protein</fullName>
    </recommendedName>
</protein>
<keyword evidence="2" id="KW-0732">Signal</keyword>
<dbReference type="SUPFAM" id="SSF50998">
    <property type="entry name" value="Quinoprotein alcohol dehydrogenase-like"/>
    <property type="match status" value="1"/>
</dbReference>
<proteinExistence type="predicted"/>
<feature type="signal peptide" evidence="2">
    <location>
        <begin position="1"/>
        <end position="31"/>
    </location>
</feature>
<feature type="domain" description="Fibronectin type-III" evidence="3">
    <location>
        <begin position="641"/>
        <end position="713"/>
    </location>
</feature>
<reference evidence="4 5" key="1">
    <citation type="journal article" date="2013" name="Int. J. Syst. Evol. Microbiol.">
        <title>Ilumatobacter nonamiense sp. nov. and Ilumatobacter coccineum sp. nov., isolated from seashore sand.</title>
        <authorList>
            <person name="Matsumoto A."/>
            <person name="Kasai H."/>
            <person name="Matsuo Y."/>
            <person name="Shizuri Y."/>
            <person name="Ichikawa N."/>
            <person name="Fujita N."/>
            <person name="Omura S."/>
            <person name="Takahashi Y."/>
        </authorList>
    </citation>
    <scope>NUCLEOTIDE SEQUENCE [LARGE SCALE GENOMIC DNA]</scope>
    <source>
        <strain evidence="5">NBRC 103263 / KCTC 29153 / YM16-304</strain>
    </source>
</reference>